<evidence type="ECO:0000313" key="2">
    <source>
        <dbReference type="Proteomes" id="UP001431235"/>
    </source>
</evidence>
<sequence length="154" mass="17580">MSLSATKRGARRGKNLTDGAIEQIVRILDAWSDVTLTWEALIDSVALRLQCRYTRQALHKHERIRAAFVQRKSLLSSAQPRSRRGLGGPGVVERMVRLEAENQRLEAENQRLLEQFVTWAYNAHARGLTKELLDQPLPRVNRGQTLSSRPIKKM</sequence>
<reference evidence="1 2" key="1">
    <citation type="submission" date="2021-08" db="EMBL/GenBank/DDBJ databases">
        <title>Novel members of of the genus Stenotrophomonas from differernt environment.</title>
        <authorList>
            <person name="Deng Y."/>
        </authorList>
    </citation>
    <scope>NUCLEOTIDE SEQUENCE [LARGE SCALE GENOMIC DNA]</scope>
    <source>
        <strain evidence="1 2">CPCC 101365</strain>
    </source>
</reference>
<evidence type="ECO:0000313" key="1">
    <source>
        <dbReference type="EMBL" id="MCL7713396.1"/>
    </source>
</evidence>
<accession>A0ABT0SDK7</accession>
<comment type="caution">
    <text evidence="1">The sequence shown here is derived from an EMBL/GenBank/DDBJ whole genome shotgun (WGS) entry which is preliminary data.</text>
</comment>
<protein>
    <submittedName>
        <fullName evidence="1">Uncharacterized protein</fullName>
    </submittedName>
</protein>
<proteinExistence type="predicted"/>
<name>A0ABT0SDK7_9GAMM</name>
<dbReference type="RefSeq" id="WP_250061402.1">
    <property type="nucleotide sequence ID" value="NZ_JAIKTS010000001.1"/>
</dbReference>
<organism evidence="1 2">
    <name type="scientific">Stenotrophomonas mori</name>
    <dbReference type="NCBI Taxonomy" id="2871096"/>
    <lineage>
        <taxon>Bacteria</taxon>
        <taxon>Pseudomonadati</taxon>
        <taxon>Pseudomonadota</taxon>
        <taxon>Gammaproteobacteria</taxon>
        <taxon>Lysobacterales</taxon>
        <taxon>Lysobacteraceae</taxon>
        <taxon>Stenotrophomonas</taxon>
    </lineage>
</organism>
<dbReference type="Proteomes" id="UP001431235">
    <property type="component" value="Unassembled WGS sequence"/>
</dbReference>
<gene>
    <name evidence="1" type="ORF">K5L01_01805</name>
</gene>
<keyword evidence="2" id="KW-1185">Reference proteome</keyword>
<dbReference type="EMBL" id="JAIKTS010000001">
    <property type="protein sequence ID" value="MCL7713396.1"/>
    <property type="molecule type" value="Genomic_DNA"/>
</dbReference>